<protein>
    <submittedName>
        <fullName evidence="1">Uncharacterized protein</fullName>
    </submittedName>
</protein>
<evidence type="ECO:0000313" key="2">
    <source>
        <dbReference type="Proteomes" id="UP000004863"/>
    </source>
</evidence>
<evidence type="ECO:0000313" key="1">
    <source>
        <dbReference type="EMBL" id="EID51779.1"/>
    </source>
</evidence>
<accession>I0UV76</accession>
<comment type="caution">
    <text evidence="1">The sequence shown here is derived from an EMBL/GenBank/DDBJ whole genome shotgun (WGS) entry which is preliminary data.</text>
</comment>
<keyword evidence="2" id="KW-1185">Reference proteome</keyword>
<organism evidence="1 2">
    <name type="scientific">Rothia aeria F0474</name>
    <dbReference type="NCBI Taxonomy" id="1125724"/>
    <lineage>
        <taxon>Bacteria</taxon>
        <taxon>Bacillati</taxon>
        <taxon>Actinomycetota</taxon>
        <taxon>Actinomycetes</taxon>
        <taxon>Micrococcales</taxon>
        <taxon>Micrococcaceae</taxon>
        <taxon>Rothia</taxon>
    </lineage>
</organism>
<dbReference type="Proteomes" id="UP000004863">
    <property type="component" value="Unassembled WGS sequence"/>
</dbReference>
<gene>
    <name evidence="1" type="ORF">HMPREF1324_1465</name>
</gene>
<proteinExistence type="predicted"/>
<reference evidence="1" key="1">
    <citation type="submission" date="2012-03" db="EMBL/GenBank/DDBJ databases">
        <authorList>
            <person name="Durkin A.S."/>
            <person name="McCorrison J."/>
            <person name="Torralba M."/>
            <person name="Gillis M."/>
            <person name="Methe B."/>
            <person name="Sutton G."/>
            <person name="Nelson K.E."/>
        </authorList>
    </citation>
    <scope>NUCLEOTIDE SEQUENCE [LARGE SCALE GENOMIC DNA]</scope>
    <source>
        <strain evidence="1">F0474</strain>
    </source>
</reference>
<sequence length="41" mass="4931">MDGWPEEAQRYFNWEAWTRDLKFEYTVADAPDGGVFIYRSL</sequence>
<name>I0UV76_9MICC</name>
<dbReference type="EMBL" id="AJJQ01000009">
    <property type="protein sequence ID" value="EID51779.1"/>
    <property type="molecule type" value="Genomic_DNA"/>
</dbReference>
<dbReference type="PATRIC" id="fig|1125724.3.peg.467"/>
<dbReference type="AlphaFoldDB" id="I0UV76"/>